<reference evidence="1 2" key="2">
    <citation type="journal article" date="2016" name="Int. J. Syst. Evol. Microbiol.">
        <title>Bacillus gobiensis sp. nov., isolated from a soil sample.</title>
        <authorList>
            <person name="Liu B."/>
            <person name="Liu G.H."/>
            <person name="Cetin S."/>
            <person name="Schumann P."/>
            <person name="Pan Z.Z."/>
            <person name="Chen Q.Q."/>
        </authorList>
    </citation>
    <scope>NUCLEOTIDE SEQUENCE [LARGE SCALE GENOMIC DNA]</scope>
    <source>
        <strain evidence="1 2">FJAT-4402</strain>
    </source>
</reference>
<dbReference type="PATRIC" id="fig|1441095.3.peg.456"/>
<dbReference type="AlphaFoldDB" id="A0A0M4FEC9"/>
<proteinExistence type="predicted"/>
<name>A0A0M4FEC9_9BACI</name>
<keyword evidence="2" id="KW-1185">Reference proteome</keyword>
<evidence type="ECO:0000313" key="2">
    <source>
        <dbReference type="Proteomes" id="UP000067625"/>
    </source>
</evidence>
<gene>
    <name evidence="1" type="ORF">AM592_02110</name>
</gene>
<evidence type="ECO:0000313" key="1">
    <source>
        <dbReference type="EMBL" id="ALC80511.1"/>
    </source>
</evidence>
<accession>A0A0M4FEC9</accession>
<dbReference type="RefSeq" id="WP_053602244.1">
    <property type="nucleotide sequence ID" value="NZ_CP012600.1"/>
</dbReference>
<reference evidence="2" key="1">
    <citation type="submission" date="2015-08" db="EMBL/GenBank/DDBJ databases">
        <title>Genome sequencing project for genomic taxonomy and phylogenomics of Bacillus-like bacteria.</title>
        <authorList>
            <person name="Liu B."/>
            <person name="Wang J."/>
            <person name="Zhu Y."/>
            <person name="Liu G."/>
            <person name="Chen Q."/>
            <person name="Chen Z."/>
            <person name="Lan J."/>
            <person name="Che J."/>
            <person name="Ge C."/>
            <person name="Shi H."/>
            <person name="Pan Z."/>
            <person name="Liu X."/>
        </authorList>
    </citation>
    <scope>NUCLEOTIDE SEQUENCE [LARGE SCALE GENOMIC DNA]</scope>
    <source>
        <strain evidence="2">FJAT-4402</strain>
    </source>
</reference>
<organism evidence="1 2">
    <name type="scientific">Bacillus gobiensis</name>
    <dbReference type="NCBI Taxonomy" id="1441095"/>
    <lineage>
        <taxon>Bacteria</taxon>
        <taxon>Bacillati</taxon>
        <taxon>Bacillota</taxon>
        <taxon>Bacilli</taxon>
        <taxon>Bacillales</taxon>
        <taxon>Bacillaceae</taxon>
        <taxon>Bacillus</taxon>
    </lineage>
</organism>
<dbReference type="Proteomes" id="UP000067625">
    <property type="component" value="Chromosome"/>
</dbReference>
<dbReference type="EMBL" id="CP012600">
    <property type="protein sequence ID" value="ALC80511.1"/>
    <property type="molecule type" value="Genomic_DNA"/>
</dbReference>
<protein>
    <submittedName>
        <fullName evidence="1">Uncharacterized protein</fullName>
    </submittedName>
</protein>
<sequence>MIKKRSGFNQLPLLLTTIAFIAAMSPEARKGAAKAYSWLEGKVNGLRTEADLKTVNISSTNPIHVSPEIMNVVNDEPILHMVDEIEESLH</sequence>